<evidence type="ECO:0000313" key="2">
    <source>
        <dbReference type="Proteomes" id="UP001488805"/>
    </source>
</evidence>
<accession>A0AAW1EZA4</accession>
<comment type="caution">
    <text evidence="1">The sequence shown here is derived from an EMBL/GenBank/DDBJ whole genome shotgun (WGS) entry which is preliminary data.</text>
</comment>
<reference evidence="1 2" key="1">
    <citation type="journal article" date="2024" name="Genome Biol. Evol.">
        <title>Chromosome-level genome assembly of the viviparous eelpout Zoarces viviparus.</title>
        <authorList>
            <person name="Fuhrmann N."/>
            <person name="Brasseur M.V."/>
            <person name="Bakowski C.E."/>
            <person name="Podsiadlowski L."/>
            <person name="Prost S."/>
            <person name="Krehenwinkel H."/>
            <person name="Mayer C."/>
        </authorList>
    </citation>
    <scope>NUCLEOTIDE SEQUENCE [LARGE SCALE GENOMIC DNA]</scope>
    <source>
        <strain evidence="1">NO-MEL_2022_Ind0_liver</strain>
    </source>
</reference>
<proteinExistence type="predicted"/>
<evidence type="ECO:0000313" key="1">
    <source>
        <dbReference type="EMBL" id="KAK9527410.1"/>
    </source>
</evidence>
<name>A0AAW1EZA4_ZOAVI</name>
<sequence>MAQKKTPRAHHRKGEFHLKEISSRQNETKHVFGNMQTCSLIRLTYRDRVNLPQLDPPQVSSPLQATVRVQQRSRAAVKHPV</sequence>
<dbReference type="EMBL" id="JBCEZU010000112">
    <property type="protein sequence ID" value="KAK9527410.1"/>
    <property type="molecule type" value="Genomic_DNA"/>
</dbReference>
<dbReference type="AlphaFoldDB" id="A0AAW1EZA4"/>
<dbReference type="Proteomes" id="UP001488805">
    <property type="component" value="Unassembled WGS sequence"/>
</dbReference>
<organism evidence="1 2">
    <name type="scientific">Zoarces viviparus</name>
    <name type="common">Viviparous eelpout</name>
    <name type="synonym">Blennius viviparus</name>
    <dbReference type="NCBI Taxonomy" id="48416"/>
    <lineage>
        <taxon>Eukaryota</taxon>
        <taxon>Metazoa</taxon>
        <taxon>Chordata</taxon>
        <taxon>Craniata</taxon>
        <taxon>Vertebrata</taxon>
        <taxon>Euteleostomi</taxon>
        <taxon>Actinopterygii</taxon>
        <taxon>Neopterygii</taxon>
        <taxon>Teleostei</taxon>
        <taxon>Neoteleostei</taxon>
        <taxon>Acanthomorphata</taxon>
        <taxon>Eupercaria</taxon>
        <taxon>Perciformes</taxon>
        <taxon>Cottioidei</taxon>
        <taxon>Zoarcales</taxon>
        <taxon>Zoarcidae</taxon>
        <taxon>Zoarcinae</taxon>
        <taxon>Zoarces</taxon>
    </lineage>
</organism>
<protein>
    <submittedName>
        <fullName evidence="1">Uncharacterized protein</fullName>
    </submittedName>
</protein>
<gene>
    <name evidence="1" type="ORF">VZT92_013975</name>
</gene>
<keyword evidence="2" id="KW-1185">Reference proteome</keyword>